<dbReference type="EMBL" id="RWGX01000001">
    <property type="protein sequence ID" value="RVU89531.1"/>
    <property type="molecule type" value="Genomic_DNA"/>
</dbReference>
<dbReference type="GO" id="GO:0003677">
    <property type="term" value="F:DNA binding"/>
    <property type="evidence" value="ECO:0007669"/>
    <property type="project" value="UniProtKB-KW"/>
</dbReference>
<dbReference type="Pfam" id="PF01381">
    <property type="entry name" value="HTH_3"/>
    <property type="match status" value="1"/>
</dbReference>
<dbReference type="GO" id="GO:0003700">
    <property type="term" value="F:DNA-binding transcription factor activity"/>
    <property type="evidence" value="ECO:0007669"/>
    <property type="project" value="TreeGrafter"/>
</dbReference>
<keyword evidence="3" id="KW-0804">Transcription</keyword>
<dbReference type="CDD" id="cd00093">
    <property type="entry name" value="HTH_XRE"/>
    <property type="match status" value="1"/>
</dbReference>
<name>A0AA94JQ42_9FLAO</name>
<dbReference type="SMART" id="SM00530">
    <property type="entry name" value="HTH_XRE"/>
    <property type="match status" value="1"/>
</dbReference>
<comment type="caution">
    <text evidence="5">The sequence shown here is derived from an EMBL/GenBank/DDBJ whole genome shotgun (WGS) entry which is preliminary data.</text>
</comment>
<keyword evidence="2" id="KW-0238">DNA-binding</keyword>
<protein>
    <submittedName>
        <fullName evidence="5">XRE family transcriptional regulator</fullName>
    </submittedName>
</protein>
<dbReference type="RefSeq" id="WP_127821594.1">
    <property type="nucleotide sequence ID" value="NZ_RWGX02000013.1"/>
</dbReference>
<dbReference type="InterPro" id="IPR050807">
    <property type="entry name" value="TransReg_Diox_bact_type"/>
</dbReference>
<sequence length="120" mass="13567">MILLGDRIKKIREEKGLSQKEVASKVDIDRGQYSRIETNKVEPTLTTLEKIAIAFGVEIEDLIKKDDPITIDSFEKSLVEKVKLIDDLEEDQKSHIFAIIDMAIANKRLKSTLTNALQGL</sequence>
<dbReference type="AlphaFoldDB" id="A0AA94JQ42"/>
<reference evidence="5" key="1">
    <citation type="submission" date="2018-12" db="EMBL/GenBank/DDBJ databases">
        <title>Draft genome sequence of Flaovobacterium columnare BGFS27 isolated from channel catfish in Alabama.</title>
        <authorList>
            <person name="Cai W."/>
            <person name="Arias C."/>
        </authorList>
    </citation>
    <scope>NUCLEOTIDE SEQUENCE [LARGE SCALE GENOMIC DNA]</scope>
    <source>
        <strain evidence="5">BGFS27</strain>
    </source>
</reference>
<dbReference type="SUPFAM" id="SSF47413">
    <property type="entry name" value="lambda repressor-like DNA-binding domains"/>
    <property type="match status" value="1"/>
</dbReference>
<dbReference type="EMBL" id="RWGX01000001">
    <property type="protein sequence ID" value="RVU89539.1"/>
    <property type="molecule type" value="Genomic_DNA"/>
</dbReference>
<dbReference type="PROSITE" id="PS50943">
    <property type="entry name" value="HTH_CROC1"/>
    <property type="match status" value="1"/>
</dbReference>
<evidence type="ECO:0000313" key="6">
    <source>
        <dbReference type="EMBL" id="RVU89539.1"/>
    </source>
</evidence>
<evidence type="ECO:0000313" key="5">
    <source>
        <dbReference type="EMBL" id="RVU89531.1"/>
    </source>
</evidence>
<dbReference type="InterPro" id="IPR010982">
    <property type="entry name" value="Lambda_DNA-bd_dom_sf"/>
</dbReference>
<evidence type="ECO:0000256" key="3">
    <source>
        <dbReference type="ARBA" id="ARBA00023163"/>
    </source>
</evidence>
<gene>
    <name evidence="5" type="ORF">EJB19_00165</name>
    <name evidence="6" type="ORF">EJB19_00215</name>
</gene>
<dbReference type="GO" id="GO:0005829">
    <property type="term" value="C:cytosol"/>
    <property type="evidence" value="ECO:0007669"/>
    <property type="project" value="TreeGrafter"/>
</dbReference>
<organism evidence="5">
    <name type="scientific">Flavobacterium columnare</name>
    <dbReference type="NCBI Taxonomy" id="996"/>
    <lineage>
        <taxon>Bacteria</taxon>
        <taxon>Pseudomonadati</taxon>
        <taxon>Bacteroidota</taxon>
        <taxon>Flavobacteriia</taxon>
        <taxon>Flavobacteriales</taxon>
        <taxon>Flavobacteriaceae</taxon>
        <taxon>Flavobacterium</taxon>
    </lineage>
</organism>
<evidence type="ECO:0000256" key="2">
    <source>
        <dbReference type="ARBA" id="ARBA00023125"/>
    </source>
</evidence>
<proteinExistence type="predicted"/>
<dbReference type="InterPro" id="IPR001387">
    <property type="entry name" value="Cro/C1-type_HTH"/>
</dbReference>
<evidence type="ECO:0000256" key="1">
    <source>
        <dbReference type="ARBA" id="ARBA00023015"/>
    </source>
</evidence>
<evidence type="ECO:0000259" key="4">
    <source>
        <dbReference type="PROSITE" id="PS50943"/>
    </source>
</evidence>
<dbReference type="PANTHER" id="PTHR46797:SF23">
    <property type="entry name" value="HTH-TYPE TRANSCRIPTIONAL REGULATOR SUTR"/>
    <property type="match status" value="1"/>
</dbReference>
<accession>A0AA94JQ42</accession>
<dbReference type="Gene3D" id="1.10.260.40">
    <property type="entry name" value="lambda repressor-like DNA-binding domains"/>
    <property type="match status" value="1"/>
</dbReference>
<feature type="domain" description="HTH cro/C1-type" evidence="4">
    <location>
        <begin position="8"/>
        <end position="62"/>
    </location>
</feature>
<keyword evidence="1" id="KW-0805">Transcription regulation</keyword>
<dbReference type="PANTHER" id="PTHR46797">
    <property type="entry name" value="HTH-TYPE TRANSCRIPTIONAL REGULATOR"/>
    <property type="match status" value="1"/>
</dbReference>